<reference evidence="2" key="1">
    <citation type="submission" date="2021-05" db="EMBL/GenBank/DDBJ databases">
        <authorList>
            <person name="Alioto T."/>
            <person name="Alioto T."/>
            <person name="Gomez Garrido J."/>
        </authorList>
    </citation>
    <scope>NUCLEOTIDE SEQUENCE</scope>
</reference>
<protein>
    <submittedName>
        <fullName evidence="2">(northern house mosquito) hypothetical protein</fullName>
    </submittedName>
</protein>
<sequence length="226" mass="25979">MPWHGPRVRHPRLLLGRLHEANQERTPSLEHCPLQETPTQRCRLIRVGISPVHPNSTPNQRRRLARKFPQLHQRVQREKPHPQARTPNRPRTQIRLGELPRPNKGHPLPPEPLREPLPNRNEQIPPRHEARSDRPGKQFALLRVHHHGGARIPDAAHLRWVLARLRLLGERGLAGHLPARVVSQNRARSAAAQRVRRELPLAGVSNEDAFDGRFAVPVWASEWHAI</sequence>
<feature type="region of interest" description="Disordered" evidence="1">
    <location>
        <begin position="71"/>
        <end position="135"/>
    </location>
</feature>
<name>A0A8D8MZL1_CULPI</name>
<accession>A0A8D8MZL1</accession>
<proteinExistence type="predicted"/>
<feature type="compositionally biased region" description="Basic and acidic residues" evidence="1">
    <location>
        <begin position="125"/>
        <end position="135"/>
    </location>
</feature>
<evidence type="ECO:0000256" key="1">
    <source>
        <dbReference type="SAM" id="MobiDB-lite"/>
    </source>
</evidence>
<evidence type="ECO:0000313" key="2">
    <source>
        <dbReference type="EMBL" id="CAG6546742.1"/>
    </source>
</evidence>
<organism evidence="2">
    <name type="scientific">Culex pipiens</name>
    <name type="common">House mosquito</name>
    <dbReference type="NCBI Taxonomy" id="7175"/>
    <lineage>
        <taxon>Eukaryota</taxon>
        <taxon>Metazoa</taxon>
        <taxon>Ecdysozoa</taxon>
        <taxon>Arthropoda</taxon>
        <taxon>Hexapoda</taxon>
        <taxon>Insecta</taxon>
        <taxon>Pterygota</taxon>
        <taxon>Neoptera</taxon>
        <taxon>Endopterygota</taxon>
        <taxon>Diptera</taxon>
        <taxon>Nematocera</taxon>
        <taxon>Culicoidea</taxon>
        <taxon>Culicidae</taxon>
        <taxon>Culicinae</taxon>
        <taxon>Culicini</taxon>
        <taxon>Culex</taxon>
        <taxon>Culex</taxon>
    </lineage>
</organism>
<dbReference type="EMBL" id="HBUE01341911">
    <property type="protein sequence ID" value="CAG6598925.1"/>
    <property type="molecule type" value="Transcribed_RNA"/>
</dbReference>
<dbReference type="AlphaFoldDB" id="A0A8D8MZL1"/>
<dbReference type="EMBL" id="HBUE01235007">
    <property type="protein sequence ID" value="CAG6546742.1"/>
    <property type="molecule type" value="Transcribed_RNA"/>
</dbReference>